<keyword evidence="3" id="KW-1185">Reference proteome</keyword>
<dbReference type="PANTHER" id="PTHR33604:SF3">
    <property type="entry name" value="OSJNBA0004B13.7 PROTEIN"/>
    <property type="match status" value="1"/>
</dbReference>
<feature type="compositionally biased region" description="Low complexity" evidence="1">
    <location>
        <begin position="189"/>
        <end position="207"/>
    </location>
</feature>
<dbReference type="KEGG" id="ssl:SS1G_08341"/>
<dbReference type="InParanoid" id="A7ESN6"/>
<organism evidence="2 3">
    <name type="scientific">Sclerotinia sclerotiorum (strain ATCC 18683 / 1980 / Ss-1)</name>
    <name type="common">White mold</name>
    <name type="synonym">Whetzelinia sclerotiorum</name>
    <dbReference type="NCBI Taxonomy" id="665079"/>
    <lineage>
        <taxon>Eukaryota</taxon>
        <taxon>Fungi</taxon>
        <taxon>Dikarya</taxon>
        <taxon>Ascomycota</taxon>
        <taxon>Pezizomycotina</taxon>
        <taxon>Leotiomycetes</taxon>
        <taxon>Helotiales</taxon>
        <taxon>Sclerotiniaceae</taxon>
        <taxon>Sclerotinia</taxon>
    </lineage>
</organism>
<dbReference type="RefSeq" id="XP_001590601.1">
    <property type="nucleotide sequence ID" value="XM_001590551.1"/>
</dbReference>
<dbReference type="EMBL" id="CH476631">
    <property type="protein sequence ID" value="EDN92478.1"/>
    <property type="molecule type" value="Genomic_DNA"/>
</dbReference>
<proteinExistence type="predicted"/>
<protein>
    <recommendedName>
        <fullName evidence="4">Glycosyltransferase 2</fullName>
    </recommendedName>
</protein>
<dbReference type="OMA" id="FFKHMPT"/>
<evidence type="ECO:0000256" key="1">
    <source>
        <dbReference type="SAM" id="MobiDB-lite"/>
    </source>
</evidence>
<dbReference type="eggNOG" id="ENOG502QPYF">
    <property type="taxonomic scope" value="Eukaryota"/>
</dbReference>
<dbReference type="Proteomes" id="UP000001312">
    <property type="component" value="Unassembled WGS sequence"/>
</dbReference>
<dbReference type="GeneID" id="5486563"/>
<evidence type="ECO:0008006" key="4">
    <source>
        <dbReference type="Google" id="ProtNLM"/>
    </source>
</evidence>
<sequence length="816" mass="91153">MDEEQNDPAKGTHNRDQEALEAITLVNEWDRALTRTDGGTGRMARILSILSASSTRSSCIFNVQRILKGVQPTDQITSGGMAFKRHIREPREGSLRITGSCPVTGESCGAMPLPPRLFHGDVELGKRDDDHKPGSNVPLGLAWKHRKPHVQRRSIKKIILCLLVGIGIYYFYKNMPTDLQNPRQRPHYTQTGAAPAKAGPKAPSSQPNPNHVSKTKDGESAEITGHDYNGPIRFYQLATTLHAMSRVKGSDPVNNNVLFAASSLKSASTLLPIACEMALRERNYVHFAFMGRDDIPMDILKSVNGINKDCQIFFHDARPDYSLQSSDFRMEVSCSAGLKHINSFVHPQAVIVDASGDENDYLISAFKTRANALDITLIELPANVEQNLMWIVQLDSASLSAWTKISIDVIVHAQPERSGSLIRLLTSLKNADYFSSNVPRLTIELPHDVEEPTKRFLSKFKWPPSRSQGESSLLTLRHRIPQHGLTAEENSIKFMESFWPADPMFAHVLVLSPQAELSPLYFHYLKFALLEYRYSYNRAVAQKDLLGISLDLPITYLNDSTEFTPPKSTSTKPSPFLWQAPNSNSALYFGDKWMELHDFTARTMFSQHSSHPPTSLGNNYVSKTYPSWLEYVLKLASTRGYWTLYPHFESWDALSTIHTDLYTPPEEYMNNPDEAMDFTANSAEHLSLKHKDKPLIKGSLQTLLSDLPVELSEMQMIGWDGEDIDNEVLQLRAKEYSRIFRQEIGGCATGVAGKKRVHMLAEDLFCSGDEPLESLESVAPIPLKATSALELKDTTGTSKTATKVDGVVSNVDKSST</sequence>
<dbReference type="HOGENOM" id="CLU_018583_0_0_1"/>
<name>A7ESN6_SCLS1</name>
<dbReference type="PANTHER" id="PTHR33604">
    <property type="entry name" value="OSJNBA0004B13.7 PROTEIN"/>
    <property type="match status" value="1"/>
</dbReference>
<gene>
    <name evidence="2" type="ORF">SS1G_08341</name>
</gene>
<accession>A7ESN6</accession>
<evidence type="ECO:0000313" key="2">
    <source>
        <dbReference type="EMBL" id="EDN92478.1"/>
    </source>
</evidence>
<feature type="region of interest" description="Disordered" evidence="1">
    <location>
        <begin position="181"/>
        <end position="223"/>
    </location>
</feature>
<dbReference type="AlphaFoldDB" id="A7ESN6"/>
<evidence type="ECO:0000313" key="3">
    <source>
        <dbReference type="Proteomes" id="UP000001312"/>
    </source>
</evidence>
<reference evidence="3" key="1">
    <citation type="journal article" date="2011" name="PLoS Genet.">
        <title>Genomic analysis of the necrotrophic fungal pathogens Sclerotinia sclerotiorum and Botrytis cinerea.</title>
        <authorList>
            <person name="Amselem J."/>
            <person name="Cuomo C.A."/>
            <person name="van Kan J.A."/>
            <person name="Viaud M."/>
            <person name="Benito E.P."/>
            <person name="Couloux A."/>
            <person name="Coutinho P.M."/>
            <person name="de Vries R.P."/>
            <person name="Dyer P.S."/>
            <person name="Fillinger S."/>
            <person name="Fournier E."/>
            <person name="Gout L."/>
            <person name="Hahn M."/>
            <person name="Kohn L."/>
            <person name="Lapalu N."/>
            <person name="Plummer K.M."/>
            <person name="Pradier J.M."/>
            <person name="Quevillon E."/>
            <person name="Sharon A."/>
            <person name="Simon A."/>
            <person name="ten Have A."/>
            <person name="Tudzynski B."/>
            <person name="Tudzynski P."/>
            <person name="Wincker P."/>
            <person name="Andrew M."/>
            <person name="Anthouard V."/>
            <person name="Beever R.E."/>
            <person name="Beffa R."/>
            <person name="Benoit I."/>
            <person name="Bouzid O."/>
            <person name="Brault B."/>
            <person name="Chen Z."/>
            <person name="Choquer M."/>
            <person name="Collemare J."/>
            <person name="Cotton P."/>
            <person name="Danchin E.G."/>
            <person name="Da Silva C."/>
            <person name="Gautier A."/>
            <person name="Giraud C."/>
            <person name="Giraud T."/>
            <person name="Gonzalez C."/>
            <person name="Grossetete S."/>
            <person name="Guldener U."/>
            <person name="Henrissat B."/>
            <person name="Howlett B.J."/>
            <person name="Kodira C."/>
            <person name="Kretschmer M."/>
            <person name="Lappartient A."/>
            <person name="Leroch M."/>
            <person name="Levis C."/>
            <person name="Mauceli E."/>
            <person name="Neuveglise C."/>
            <person name="Oeser B."/>
            <person name="Pearson M."/>
            <person name="Poulain J."/>
            <person name="Poussereau N."/>
            <person name="Quesneville H."/>
            <person name="Rascle C."/>
            <person name="Schumacher J."/>
            <person name="Segurens B."/>
            <person name="Sexton A."/>
            <person name="Silva E."/>
            <person name="Sirven C."/>
            <person name="Soanes D.M."/>
            <person name="Talbot N.J."/>
            <person name="Templeton M."/>
            <person name="Yandava C."/>
            <person name="Yarden O."/>
            <person name="Zeng Q."/>
            <person name="Rollins J.A."/>
            <person name="Lebrun M.H."/>
            <person name="Dickman M."/>
        </authorList>
    </citation>
    <scope>NUCLEOTIDE SEQUENCE [LARGE SCALE GENOMIC DNA]</scope>
    <source>
        <strain evidence="3">ATCC 18683 / 1980 / Ss-1</strain>
    </source>
</reference>